<dbReference type="GO" id="GO:0003677">
    <property type="term" value="F:DNA binding"/>
    <property type="evidence" value="ECO:0007669"/>
    <property type="project" value="UniProtKB-KW"/>
</dbReference>
<protein>
    <submittedName>
        <fullName evidence="6">LysR family transcriptional regulator</fullName>
    </submittedName>
</protein>
<sequence>MIDNNLLEELVTFEESGTLAAAAEKLRITQPSMTRGMQRLEAELGVKLFERQPNRLTLTKTGEFAVELAKSALKVNRDLKTQVQNFAQAEKMLKIGLTIPGPKNILDKLELNVEVTTDLQSNEQISTLLNERAFSLIFSNQELLTDQIESRYVGTERLLVNLDQFSYRANQQSITFSELKGQSFIVLRAIGPWRALIQEQIPDATFMYQEEQVALAQLTKYSSLPYFTTNLSALTKHRLDDNRHSIPISDDSAQMPVYANYLITDKKRVLPVLQAVSDYWPKDK</sequence>
<dbReference type="GO" id="GO:0003700">
    <property type="term" value="F:DNA-binding transcription factor activity"/>
    <property type="evidence" value="ECO:0007669"/>
    <property type="project" value="InterPro"/>
</dbReference>
<evidence type="ECO:0000313" key="7">
    <source>
        <dbReference type="Proteomes" id="UP001321861"/>
    </source>
</evidence>
<evidence type="ECO:0000256" key="1">
    <source>
        <dbReference type="ARBA" id="ARBA00009437"/>
    </source>
</evidence>
<evidence type="ECO:0000256" key="3">
    <source>
        <dbReference type="ARBA" id="ARBA00023125"/>
    </source>
</evidence>
<keyword evidence="4" id="KW-0804">Transcription</keyword>
<dbReference type="Pfam" id="PF00126">
    <property type="entry name" value="HTH_1"/>
    <property type="match status" value="1"/>
</dbReference>
<dbReference type="Proteomes" id="UP001321861">
    <property type="component" value="Chromosome"/>
</dbReference>
<keyword evidence="7" id="KW-1185">Reference proteome</keyword>
<keyword evidence="3" id="KW-0238">DNA-binding</keyword>
<reference evidence="6 7" key="1">
    <citation type="journal article" date="2023" name="Microbiol. Spectr.">
        <title>Symbiosis of Carpenter Bees with Uncharacterized Lactic Acid Bacteria Showing NAD Auxotrophy.</title>
        <authorList>
            <person name="Kawasaki S."/>
            <person name="Ozawa K."/>
            <person name="Mori T."/>
            <person name="Yamamoto A."/>
            <person name="Ito M."/>
            <person name="Ohkuma M."/>
            <person name="Sakamoto M."/>
            <person name="Matsutani M."/>
        </authorList>
    </citation>
    <scope>NUCLEOTIDE SEQUENCE [LARGE SCALE GENOMIC DNA]</scope>
    <source>
        <strain evidence="6 7">XA3</strain>
    </source>
</reference>
<proteinExistence type="inferred from homology"/>
<dbReference type="GO" id="GO:0032993">
    <property type="term" value="C:protein-DNA complex"/>
    <property type="evidence" value="ECO:0007669"/>
    <property type="project" value="TreeGrafter"/>
</dbReference>
<comment type="similarity">
    <text evidence="1">Belongs to the LysR transcriptional regulatory family.</text>
</comment>
<dbReference type="RefSeq" id="WP_317635441.1">
    <property type="nucleotide sequence ID" value="NZ_AP026802.1"/>
</dbReference>
<dbReference type="Gene3D" id="1.10.10.10">
    <property type="entry name" value="Winged helix-like DNA-binding domain superfamily/Winged helix DNA-binding domain"/>
    <property type="match status" value="1"/>
</dbReference>
<dbReference type="InterPro" id="IPR036388">
    <property type="entry name" value="WH-like_DNA-bd_sf"/>
</dbReference>
<accession>A0AAU9D068</accession>
<organism evidence="6 7">
    <name type="scientific">Xylocopilactobacillus apicola</name>
    <dbReference type="NCBI Taxonomy" id="2932184"/>
    <lineage>
        <taxon>Bacteria</taxon>
        <taxon>Bacillati</taxon>
        <taxon>Bacillota</taxon>
        <taxon>Bacilli</taxon>
        <taxon>Lactobacillales</taxon>
        <taxon>Lactobacillaceae</taxon>
        <taxon>Xylocopilactobacillus</taxon>
    </lineage>
</organism>
<gene>
    <name evidence="6" type="ORF">XA3_20950</name>
</gene>
<keyword evidence="2" id="KW-0805">Transcription regulation</keyword>
<evidence type="ECO:0000259" key="5">
    <source>
        <dbReference type="PROSITE" id="PS50931"/>
    </source>
</evidence>
<dbReference type="PANTHER" id="PTHR30346:SF28">
    <property type="entry name" value="HTH-TYPE TRANSCRIPTIONAL REGULATOR CYNR"/>
    <property type="match status" value="1"/>
</dbReference>
<dbReference type="PROSITE" id="PS50931">
    <property type="entry name" value="HTH_LYSR"/>
    <property type="match status" value="1"/>
</dbReference>
<dbReference type="InterPro" id="IPR000847">
    <property type="entry name" value="LysR_HTH_N"/>
</dbReference>
<dbReference type="KEGG" id="xap:XA3_20950"/>
<dbReference type="InterPro" id="IPR036390">
    <property type="entry name" value="WH_DNA-bd_sf"/>
</dbReference>
<feature type="domain" description="HTH lysR-type" evidence="5">
    <location>
        <begin position="2"/>
        <end position="59"/>
    </location>
</feature>
<dbReference type="SUPFAM" id="SSF46785">
    <property type="entry name" value="Winged helix' DNA-binding domain"/>
    <property type="match status" value="1"/>
</dbReference>
<evidence type="ECO:0000256" key="2">
    <source>
        <dbReference type="ARBA" id="ARBA00023015"/>
    </source>
</evidence>
<evidence type="ECO:0000313" key="6">
    <source>
        <dbReference type="EMBL" id="BDR59654.1"/>
    </source>
</evidence>
<dbReference type="PANTHER" id="PTHR30346">
    <property type="entry name" value="TRANSCRIPTIONAL DUAL REGULATOR HCAR-RELATED"/>
    <property type="match status" value="1"/>
</dbReference>
<name>A0AAU9D068_9LACO</name>
<dbReference type="PRINTS" id="PR00039">
    <property type="entry name" value="HTHLYSR"/>
</dbReference>
<evidence type="ECO:0000256" key="4">
    <source>
        <dbReference type="ARBA" id="ARBA00023163"/>
    </source>
</evidence>
<dbReference type="EMBL" id="AP026802">
    <property type="protein sequence ID" value="BDR59654.1"/>
    <property type="molecule type" value="Genomic_DNA"/>
</dbReference>
<dbReference type="AlphaFoldDB" id="A0AAU9D068"/>